<comment type="caution">
    <text evidence="1">The sequence shown here is derived from an EMBL/GenBank/DDBJ whole genome shotgun (WGS) entry which is preliminary data.</text>
</comment>
<dbReference type="InterPro" id="IPR016155">
    <property type="entry name" value="Mopterin_synth/thiamin_S_b"/>
</dbReference>
<dbReference type="EMBL" id="JBBUTF010000002">
    <property type="protein sequence ID" value="MEK8024703.1"/>
    <property type="molecule type" value="Genomic_DNA"/>
</dbReference>
<gene>
    <name evidence="1" type="primary">thiS</name>
    <name evidence="1" type="ORF">AACH11_01815</name>
</gene>
<dbReference type="Gene3D" id="3.10.20.30">
    <property type="match status" value="1"/>
</dbReference>
<dbReference type="CDD" id="cd00565">
    <property type="entry name" value="Ubl_ThiS"/>
    <property type="match status" value="1"/>
</dbReference>
<dbReference type="SUPFAM" id="SSF54285">
    <property type="entry name" value="MoaD/ThiS"/>
    <property type="match status" value="1"/>
</dbReference>
<proteinExistence type="predicted"/>
<protein>
    <submittedName>
        <fullName evidence="1">Sulfur carrier protein ThiS</fullName>
    </submittedName>
</protein>
<dbReference type="InterPro" id="IPR010035">
    <property type="entry name" value="Thi_S"/>
</dbReference>
<keyword evidence="2" id="KW-1185">Reference proteome</keyword>
<dbReference type="RefSeq" id="WP_341372478.1">
    <property type="nucleotide sequence ID" value="NZ_JBBUTF010000002.1"/>
</dbReference>
<dbReference type="InterPro" id="IPR012675">
    <property type="entry name" value="Beta-grasp_dom_sf"/>
</dbReference>
<dbReference type="Proteomes" id="UP001368500">
    <property type="component" value="Unassembled WGS sequence"/>
</dbReference>
<sequence length="77" mass="7759">MSTPDPVAAAPLTILLDEQAQALPGPCTLAELVERLGHAPPAVATAVNGRFVARSARAGTALADGDRVSLFQPIVGG</sequence>
<organism evidence="1 2">
    <name type="scientific">Pseudaquabacterium rugosum</name>
    <dbReference type="NCBI Taxonomy" id="2984194"/>
    <lineage>
        <taxon>Bacteria</taxon>
        <taxon>Pseudomonadati</taxon>
        <taxon>Pseudomonadota</taxon>
        <taxon>Betaproteobacteria</taxon>
        <taxon>Burkholderiales</taxon>
        <taxon>Sphaerotilaceae</taxon>
        <taxon>Pseudaquabacterium</taxon>
    </lineage>
</organism>
<accession>A0ABU9B7L8</accession>
<dbReference type="Pfam" id="PF02597">
    <property type="entry name" value="ThiS"/>
    <property type="match status" value="1"/>
</dbReference>
<dbReference type="NCBIfam" id="TIGR01683">
    <property type="entry name" value="thiS"/>
    <property type="match status" value="1"/>
</dbReference>
<name>A0ABU9B7L8_9BURK</name>
<evidence type="ECO:0000313" key="1">
    <source>
        <dbReference type="EMBL" id="MEK8024703.1"/>
    </source>
</evidence>
<reference evidence="1 2" key="1">
    <citation type="submission" date="2024-04" db="EMBL/GenBank/DDBJ databases">
        <title>Novel species of the genus Ideonella isolated from streams.</title>
        <authorList>
            <person name="Lu H."/>
        </authorList>
    </citation>
    <scope>NUCLEOTIDE SEQUENCE [LARGE SCALE GENOMIC DNA]</scope>
    <source>
        <strain evidence="1 2">BYS139W</strain>
    </source>
</reference>
<evidence type="ECO:0000313" key="2">
    <source>
        <dbReference type="Proteomes" id="UP001368500"/>
    </source>
</evidence>
<dbReference type="InterPro" id="IPR003749">
    <property type="entry name" value="ThiS/MoaD-like"/>
</dbReference>